<dbReference type="GO" id="GO:0000785">
    <property type="term" value="C:chromatin"/>
    <property type="evidence" value="ECO:0007669"/>
    <property type="project" value="TreeGrafter"/>
</dbReference>
<evidence type="ECO:0000259" key="5">
    <source>
        <dbReference type="Pfam" id="PF15612"/>
    </source>
</evidence>
<dbReference type="AlphaFoldDB" id="V4BSN2"/>
<keyword evidence="2" id="KW-0539">Nucleus</keyword>
<feature type="non-terminal residue" evidence="6">
    <location>
        <position position="310"/>
    </location>
</feature>
<feature type="compositionally biased region" description="Basic and acidic residues" evidence="4">
    <location>
        <begin position="205"/>
        <end position="215"/>
    </location>
</feature>
<accession>V4BSN2</accession>
<evidence type="ECO:0000256" key="4">
    <source>
        <dbReference type="SAM" id="MobiDB-lite"/>
    </source>
</evidence>
<dbReference type="GO" id="GO:0005634">
    <property type="term" value="C:nucleus"/>
    <property type="evidence" value="ECO:0007669"/>
    <property type="project" value="UniProtKB-SubCell"/>
</dbReference>
<dbReference type="EMBL" id="KB202163">
    <property type="protein sequence ID" value="ESO92014.1"/>
    <property type="molecule type" value="Genomic_DNA"/>
</dbReference>
<dbReference type="Proteomes" id="UP000030746">
    <property type="component" value="Unassembled WGS sequence"/>
</dbReference>
<dbReference type="OrthoDB" id="784962at2759"/>
<comment type="subcellular location">
    <subcellularLocation>
        <location evidence="1">Nucleus</location>
    </subcellularLocation>
</comment>
<dbReference type="RefSeq" id="XP_009057322.1">
    <property type="nucleotide sequence ID" value="XM_009059074.1"/>
</dbReference>
<feature type="compositionally biased region" description="Polar residues" evidence="4">
    <location>
        <begin position="230"/>
        <end position="240"/>
    </location>
</feature>
<dbReference type="InterPro" id="IPR028942">
    <property type="entry name" value="WHIM1_dom"/>
</dbReference>
<feature type="region of interest" description="Disordered" evidence="4">
    <location>
        <begin position="183"/>
        <end position="246"/>
    </location>
</feature>
<dbReference type="KEGG" id="lgi:LOTGIDRAFT_121430"/>
<dbReference type="STRING" id="225164.V4BSN2"/>
<name>V4BSN2_LOTGI</name>
<sequence>MSVFLSQEKERRRQHLILLKTLENRKKQEERDKLREEKEKERKLLAERRLVQRQHEIEIARQLQRPVEDMELTDHKGITKLGQKISDIDITPTLLSEVLRIFIRCRNGGENELTKCLLDDPLEALNPTYKAKILAFLCDELVSSRTITSEIEHNIDSINNMRRDKWIVEGKLRKLRMTQVRKFHKQNNKVTGDEGESTNMSTASKRSEDDIAKLDDLEEKEIDSGHESDSTTATNHTGGNLSEEEDDITLEECEKKIEKLTKQHGNYRNKVNNASIKLRTVPYGEDRYKRQYWVLPYCGGMYIEGIESAD</sequence>
<dbReference type="CTD" id="20231968"/>
<dbReference type="Pfam" id="PF15612">
    <property type="entry name" value="WHIM1"/>
    <property type="match status" value="1"/>
</dbReference>
<reference evidence="6 7" key="1">
    <citation type="journal article" date="2013" name="Nature">
        <title>Insights into bilaterian evolution from three spiralian genomes.</title>
        <authorList>
            <person name="Simakov O."/>
            <person name="Marletaz F."/>
            <person name="Cho S.J."/>
            <person name="Edsinger-Gonzales E."/>
            <person name="Havlak P."/>
            <person name="Hellsten U."/>
            <person name="Kuo D.H."/>
            <person name="Larsson T."/>
            <person name="Lv J."/>
            <person name="Arendt D."/>
            <person name="Savage R."/>
            <person name="Osoegawa K."/>
            <person name="de Jong P."/>
            <person name="Grimwood J."/>
            <person name="Chapman J.A."/>
            <person name="Shapiro H."/>
            <person name="Aerts A."/>
            <person name="Otillar R.P."/>
            <person name="Terry A.Y."/>
            <person name="Boore J.L."/>
            <person name="Grigoriev I.V."/>
            <person name="Lindberg D.R."/>
            <person name="Seaver E.C."/>
            <person name="Weisblat D.A."/>
            <person name="Putnam N.H."/>
            <person name="Rokhsar D.S."/>
        </authorList>
    </citation>
    <scope>NUCLEOTIDE SEQUENCE [LARGE SCALE GENOMIC DNA]</scope>
</reference>
<evidence type="ECO:0000256" key="1">
    <source>
        <dbReference type="ARBA" id="ARBA00004123"/>
    </source>
</evidence>
<feature type="coiled-coil region" evidence="3">
    <location>
        <begin position="5"/>
        <end position="54"/>
    </location>
</feature>
<dbReference type="HOGENOM" id="CLU_898870_0_0_1"/>
<evidence type="ECO:0000256" key="3">
    <source>
        <dbReference type="SAM" id="Coils"/>
    </source>
</evidence>
<evidence type="ECO:0000313" key="6">
    <source>
        <dbReference type="EMBL" id="ESO92014.1"/>
    </source>
</evidence>
<keyword evidence="3" id="KW-0175">Coiled coil</keyword>
<evidence type="ECO:0000256" key="2">
    <source>
        <dbReference type="ARBA" id="ARBA00023242"/>
    </source>
</evidence>
<dbReference type="PANTHER" id="PTHR45915:SF2">
    <property type="entry name" value="TOUTATIS, ISOFORM E"/>
    <property type="match status" value="1"/>
</dbReference>
<feature type="domain" description="WHIM1" evidence="5">
    <location>
        <begin position="124"/>
        <end position="152"/>
    </location>
</feature>
<dbReference type="GeneID" id="20231968"/>
<dbReference type="PANTHER" id="PTHR45915">
    <property type="entry name" value="TRANSCRIPTION INTERMEDIARY FACTOR"/>
    <property type="match status" value="1"/>
</dbReference>
<protein>
    <recommendedName>
        <fullName evidence="5">WHIM1 domain-containing protein</fullName>
    </recommendedName>
</protein>
<dbReference type="OMA" id="ATREKRM"/>
<proteinExistence type="predicted"/>
<organism evidence="6 7">
    <name type="scientific">Lottia gigantea</name>
    <name type="common">Giant owl limpet</name>
    <dbReference type="NCBI Taxonomy" id="225164"/>
    <lineage>
        <taxon>Eukaryota</taxon>
        <taxon>Metazoa</taxon>
        <taxon>Spiralia</taxon>
        <taxon>Lophotrochozoa</taxon>
        <taxon>Mollusca</taxon>
        <taxon>Gastropoda</taxon>
        <taxon>Patellogastropoda</taxon>
        <taxon>Lottioidea</taxon>
        <taxon>Lottiidae</taxon>
        <taxon>Lottia</taxon>
    </lineage>
</organism>
<keyword evidence="7" id="KW-1185">Reference proteome</keyword>
<gene>
    <name evidence="6" type="ORF">LOTGIDRAFT_121430</name>
</gene>
<evidence type="ECO:0000313" key="7">
    <source>
        <dbReference type="Proteomes" id="UP000030746"/>
    </source>
</evidence>